<evidence type="ECO:0000313" key="3">
    <source>
        <dbReference type="EMBL" id="PPE72487.1"/>
    </source>
</evidence>
<evidence type="ECO:0000256" key="1">
    <source>
        <dbReference type="PIRSR" id="PIRSR602401-1"/>
    </source>
</evidence>
<organism evidence="3 4">
    <name type="scientific">Solimonas fluminis</name>
    <dbReference type="NCBI Taxonomy" id="2086571"/>
    <lineage>
        <taxon>Bacteria</taxon>
        <taxon>Pseudomonadati</taxon>
        <taxon>Pseudomonadota</taxon>
        <taxon>Gammaproteobacteria</taxon>
        <taxon>Nevskiales</taxon>
        <taxon>Nevskiaceae</taxon>
        <taxon>Solimonas</taxon>
    </lineage>
</organism>
<dbReference type="RefSeq" id="WP_104231803.1">
    <property type="nucleotide sequence ID" value="NZ_PSNW01000012.1"/>
</dbReference>
<dbReference type="GO" id="GO:0005506">
    <property type="term" value="F:iron ion binding"/>
    <property type="evidence" value="ECO:0007669"/>
    <property type="project" value="InterPro"/>
</dbReference>
<keyword evidence="1 2" id="KW-0349">Heme</keyword>
<feature type="binding site" description="axial binding residue" evidence="1">
    <location>
        <position position="404"/>
    </location>
    <ligand>
        <name>heme</name>
        <dbReference type="ChEBI" id="CHEBI:30413"/>
    </ligand>
    <ligandPart>
        <name>Fe</name>
        <dbReference type="ChEBI" id="CHEBI:18248"/>
    </ligandPart>
</feature>
<dbReference type="InterPro" id="IPR036396">
    <property type="entry name" value="Cyt_P450_sf"/>
</dbReference>
<dbReference type="PRINTS" id="PR00463">
    <property type="entry name" value="EP450I"/>
</dbReference>
<dbReference type="OrthoDB" id="9764248at2"/>
<evidence type="ECO:0000256" key="2">
    <source>
        <dbReference type="RuleBase" id="RU000461"/>
    </source>
</evidence>
<accession>A0A2S5TCA6</accession>
<keyword evidence="1 2" id="KW-0479">Metal-binding</keyword>
<dbReference type="EMBL" id="PSNW01000012">
    <property type="protein sequence ID" value="PPE72487.1"/>
    <property type="molecule type" value="Genomic_DNA"/>
</dbReference>
<keyword evidence="2" id="KW-0503">Monooxygenase</keyword>
<dbReference type="GO" id="GO:0004497">
    <property type="term" value="F:monooxygenase activity"/>
    <property type="evidence" value="ECO:0007669"/>
    <property type="project" value="UniProtKB-KW"/>
</dbReference>
<dbReference type="InterPro" id="IPR001128">
    <property type="entry name" value="Cyt_P450"/>
</dbReference>
<comment type="similarity">
    <text evidence="2">Belongs to the cytochrome P450 family.</text>
</comment>
<comment type="caution">
    <text evidence="3">The sequence shown here is derived from an EMBL/GenBank/DDBJ whole genome shotgun (WGS) entry which is preliminary data.</text>
</comment>
<gene>
    <name evidence="3" type="ORF">C3942_18255</name>
</gene>
<dbReference type="GO" id="GO:0016705">
    <property type="term" value="F:oxidoreductase activity, acting on paired donors, with incorporation or reduction of molecular oxygen"/>
    <property type="evidence" value="ECO:0007669"/>
    <property type="project" value="InterPro"/>
</dbReference>
<keyword evidence="4" id="KW-1185">Reference proteome</keyword>
<dbReference type="AlphaFoldDB" id="A0A2S5TCA6"/>
<dbReference type="InterPro" id="IPR017972">
    <property type="entry name" value="Cyt_P450_CS"/>
</dbReference>
<dbReference type="Pfam" id="PF00067">
    <property type="entry name" value="p450"/>
    <property type="match status" value="1"/>
</dbReference>
<dbReference type="PANTHER" id="PTHR24301">
    <property type="entry name" value="THROMBOXANE-A SYNTHASE"/>
    <property type="match status" value="1"/>
</dbReference>
<proteinExistence type="inferred from homology"/>
<dbReference type="InterPro" id="IPR002401">
    <property type="entry name" value="Cyt_P450_E_grp-I"/>
</dbReference>
<dbReference type="Gene3D" id="1.10.630.10">
    <property type="entry name" value="Cytochrome P450"/>
    <property type="match status" value="1"/>
</dbReference>
<dbReference type="GO" id="GO:0020037">
    <property type="term" value="F:heme binding"/>
    <property type="evidence" value="ECO:0007669"/>
    <property type="project" value="InterPro"/>
</dbReference>
<dbReference type="PROSITE" id="PS00086">
    <property type="entry name" value="CYTOCHROME_P450"/>
    <property type="match status" value="1"/>
</dbReference>
<dbReference type="PANTHER" id="PTHR24301:SF2">
    <property type="entry name" value="THROMBOXANE-A SYNTHASE"/>
    <property type="match status" value="1"/>
</dbReference>
<dbReference type="Proteomes" id="UP000238220">
    <property type="component" value="Unassembled WGS sequence"/>
</dbReference>
<sequence>MPDSPPPPKPLDALPGPRGWPLLGNLPQLGQGRMHQVLERWVHEHGPLYRLRFVNKPVMVIADIELCRRVLRERPENFGRFPAFHRIISDMGLTSLFSSEGETWRRQRRVFMRALNIHQMAPFMPRLDAITARLQGLWVRAAGAGQPVAVLDDIMRYTLDVTTRFAFGYDANALETHEDPIQKHLSRILPQVSRRARIPVPYWRWFKLKADRQLDADLAGVRGYIEGLIAEARARIAADPALAERPTNLIEALLATRDEDGSVFSDHDIFSNALGTLVAGEDTTAMTLAWMMYFLAQNPGAQERLHAEAMQGGAERPYLDAVMSETFRLKPVAPVFFLHANVDVELGGYAVPAGTDLVLVTRPAANDTAEFPGEPGFHPERWLSPQPSYITRAPLAFGHGPRLCPGRNLAQLEIRAVATMLAREFRISLPDQRPVEEYFAFTMAPKELRLRFDRRN</sequence>
<name>A0A2S5TCA6_9GAMM</name>
<dbReference type="PRINTS" id="PR00385">
    <property type="entry name" value="P450"/>
</dbReference>
<dbReference type="SUPFAM" id="SSF48264">
    <property type="entry name" value="Cytochrome P450"/>
    <property type="match status" value="1"/>
</dbReference>
<keyword evidence="1 2" id="KW-0408">Iron</keyword>
<reference evidence="3 4" key="1">
    <citation type="submission" date="2018-02" db="EMBL/GenBank/DDBJ databases">
        <title>Genome sequencing of Solimonas sp. HR-BB.</title>
        <authorList>
            <person name="Lee Y."/>
            <person name="Jeon C.O."/>
        </authorList>
    </citation>
    <scope>NUCLEOTIDE SEQUENCE [LARGE SCALE GENOMIC DNA]</scope>
    <source>
        <strain evidence="3 4">HR-BB</strain>
    </source>
</reference>
<comment type="cofactor">
    <cofactor evidence="1">
        <name>heme</name>
        <dbReference type="ChEBI" id="CHEBI:30413"/>
    </cofactor>
</comment>
<evidence type="ECO:0000313" key="4">
    <source>
        <dbReference type="Proteomes" id="UP000238220"/>
    </source>
</evidence>
<keyword evidence="2" id="KW-0560">Oxidoreductase</keyword>
<protein>
    <submittedName>
        <fullName evidence="3">Cytochrome P450</fullName>
    </submittedName>
</protein>